<name>A0A1H7XM84_9BACT</name>
<accession>A0A1H7XM84</accession>
<dbReference type="RefSeq" id="WP_093883392.1">
    <property type="nucleotide sequence ID" value="NZ_FOBS01000011.1"/>
</dbReference>
<keyword evidence="4" id="KW-1185">Reference proteome</keyword>
<evidence type="ECO:0000259" key="2">
    <source>
        <dbReference type="Pfam" id="PF01458"/>
    </source>
</evidence>
<dbReference type="PANTHER" id="PTHR30508:SF1">
    <property type="entry name" value="UPF0051 PROTEIN ABCI8, CHLOROPLASTIC-RELATED"/>
    <property type="match status" value="1"/>
</dbReference>
<dbReference type="Proteomes" id="UP000198744">
    <property type="component" value="Unassembled WGS sequence"/>
</dbReference>
<dbReference type="InterPro" id="IPR037284">
    <property type="entry name" value="SUF_FeS_clus_asmbl_SufBD_sf"/>
</dbReference>
<dbReference type="InterPro" id="IPR000825">
    <property type="entry name" value="SUF_FeS_clus_asmbl_SufBD_core"/>
</dbReference>
<sequence length="306" mass="32827">MLDALDKELLKAVADLEDIPKGAYNIRKNGKLLTRATSANINIESNAEGTGIVVTIAPGTVNESVHIPVILSQAGLYDVVYNNFIIGEGADVTIVAGCGIHCGTASPEGHAGIHEFRVGRGAKVKYVEKHYATGPGSGKRSLNPTTKVFLAEGAQAEMELTQIGGVDEADRLNEATLEASSLLMVMERVMTEKDQRAVSRNEIKLVGADSRANMISRSVMKGNSKQNFYATIEALAKCFGHIECDAIIMDNGTNETIPSLKAMHPDAELTHEASIGKIANDQLMKLMSLGLTYDDAVNRIIQGFLK</sequence>
<dbReference type="GO" id="GO:0016226">
    <property type="term" value="P:iron-sulfur cluster assembly"/>
    <property type="evidence" value="ECO:0007669"/>
    <property type="project" value="InterPro"/>
</dbReference>
<dbReference type="Pfam" id="PF01458">
    <property type="entry name" value="SUFBD_core"/>
    <property type="match status" value="1"/>
</dbReference>
<feature type="domain" description="SUF system FeS cluster assembly SufBD core" evidence="2">
    <location>
        <begin position="84"/>
        <end position="304"/>
    </location>
</feature>
<gene>
    <name evidence="3" type="ORF">SAMN04489760_11150</name>
</gene>
<dbReference type="SUPFAM" id="SSF101960">
    <property type="entry name" value="Stabilizer of iron transporter SufD"/>
    <property type="match status" value="1"/>
</dbReference>
<dbReference type="STRING" id="43775.SAMN04489760_11150"/>
<evidence type="ECO:0000313" key="3">
    <source>
        <dbReference type="EMBL" id="SEM34861.1"/>
    </source>
</evidence>
<dbReference type="InterPro" id="IPR055346">
    <property type="entry name" value="Fe-S_cluster_assembly_SufBD"/>
</dbReference>
<reference evidence="3 4" key="1">
    <citation type="submission" date="2016-10" db="EMBL/GenBank/DDBJ databases">
        <authorList>
            <person name="de Groot N.N."/>
        </authorList>
    </citation>
    <scope>NUCLEOTIDE SEQUENCE [LARGE SCALE GENOMIC DNA]</scope>
    <source>
        <strain evidence="3 4">DSM 8423</strain>
    </source>
</reference>
<protein>
    <submittedName>
        <fullName evidence="3">Uncharacterized protein family (UPF0051)</fullName>
    </submittedName>
</protein>
<dbReference type="OrthoDB" id="9782689at2"/>
<comment type="similarity">
    <text evidence="1">Belongs to the iron-sulfur cluster assembly SufBD family.</text>
</comment>
<dbReference type="EMBL" id="FOBS01000011">
    <property type="protein sequence ID" value="SEM34861.1"/>
    <property type="molecule type" value="Genomic_DNA"/>
</dbReference>
<evidence type="ECO:0000313" key="4">
    <source>
        <dbReference type="Proteomes" id="UP000198744"/>
    </source>
</evidence>
<evidence type="ECO:0000256" key="1">
    <source>
        <dbReference type="ARBA" id="ARBA00043967"/>
    </source>
</evidence>
<dbReference type="PANTHER" id="PTHR30508">
    <property type="entry name" value="FES CLUSTER ASSEMBLY PROTEIN SUF"/>
    <property type="match status" value="1"/>
</dbReference>
<proteinExistence type="inferred from homology"/>
<dbReference type="AlphaFoldDB" id="A0A1H7XM84"/>
<organism evidence="3 4">
    <name type="scientific">Syntrophus gentianae</name>
    <dbReference type="NCBI Taxonomy" id="43775"/>
    <lineage>
        <taxon>Bacteria</taxon>
        <taxon>Pseudomonadati</taxon>
        <taxon>Thermodesulfobacteriota</taxon>
        <taxon>Syntrophia</taxon>
        <taxon>Syntrophales</taxon>
        <taxon>Syntrophaceae</taxon>
        <taxon>Syntrophus</taxon>
    </lineage>
</organism>